<gene>
    <name evidence="1" type="ORF">JZ751_016049</name>
</gene>
<proteinExistence type="predicted"/>
<name>A0A8T2NYX3_9TELE</name>
<reference evidence="1" key="1">
    <citation type="thesis" date="2021" institute="BYU ScholarsArchive" country="Provo, UT, USA">
        <title>Applications of and Algorithms for Genome Assembly and Genomic Analyses with an Emphasis on Marine Teleosts.</title>
        <authorList>
            <person name="Pickett B.D."/>
        </authorList>
    </citation>
    <scope>NUCLEOTIDE SEQUENCE</scope>
    <source>
        <strain evidence="1">HI-2016</strain>
    </source>
</reference>
<protein>
    <submittedName>
        <fullName evidence="1">Uncharacterized protein</fullName>
    </submittedName>
</protein>
<accession>A0A8T2NYX3</accession>
<dbReference type="EMBL" id="JAFBMS010000027">
    <property type="protein sequence ID" value="KAG9342612.1"/>
    <property type="molecule type" value="Genomic_DNA"/>
</dbReference>
<comment type="caution">
    <text evidence="1">The sequence shown here is derived from an EMBL/GenBank/DDBJ whole genome shotgun (WGS) entry which is preliminary data.</text>
</comment>
<evidence type="ECO:0000313" key="2">
    <source>
        <dbReference type="Proteomes" id="UP000824540"/>
    </source>
</evidence>
<organism evidence="1 2">
    <name type="scientific">Albula glossodonta</name>
    <name type="common">roundjaw bonefish</name>
    <dbReference type="NCBI Taxonomy" id="121402"/>
    <lineage>
        <taxon>Eukaryota</taxon>
        <taxon>Metazoa</taxon>
        <taxon>Chordata</taxon>
        <taxon>Craniata</taxon>
        <taxon>Vertebrata</taxon>
        <taxon>Euteleostomi</taxon>
        <taxon>Actinopterygii</taxon>
        <taxon>Neopterygii</taxon>
        <taxon>Teleostei</taxon>
        <taxon>Albuliformes</taxon>
        <taxon>Albulidae</taxon>
        <taxon>Albula</taxon>
    </lineage>
</organism>
<dbReference type="Proteomes" id="UP000824540">
    <property type="component" value="Unassembled WGS sequence"/>
</dbReference>
<keyword evidence="2" id="KW-1185">Reference proteome</keyword>
<sequence>MGFSVFPSVCCGGGGRANEIKPQSHYNHGYSENVGRKSHVDDYSTWDIVKATQVAKCVRRPQGGTVSTSASGWPRDYLCFRAANEYLAQGCEVSASASGWPRDYLCFRAANEYLASGQHSEHLCFRPIHLSCTLSSSASGLRIEFLCFRATRLHIELLCFRATHWISLLQSYTLSCSAPELHVGLLCFSATHWHLCGCALSSSASELRIEPLCFRLRIEFLCYRATH</sequence>
<dbReference type="AlphaFoldDB" id="A0A8T2NYX3"/>
<evidence type="ECO:0000313" key="1">
    <source>
        <dbReference type="EMBL" id="KAG9342612.1"/>
    </source>
</evidence>
<dbReference type="OrthoDB" id="8655497at2759"/>